<dbReference type="Proteomes" id="UP000185596">
    <property type="component" value="Unassembled WGS sequence"/>
</dbReference>
<reference evidence="2 3" key="1">
    <citation type="submission" date="2016-12" db="EMBL/GenBank/DDBJ databases">
        <title>The draft genome sequence of Actinophytocola sp. 11-183.</title>
        <authorList>
            <person name="Wang W."/>
            <person name="Yuan L."/>
        </authorList>
    </citation>
    <scope>NUCLEOTIDE SEQUENCE [LARGE SCALE GENOMIC DNA]</scope>
    <source>
        <strain evidence="2 3">11-183</strain>
    </source>
</reference>
<dbReference type="InterPro" id="IPR036527">
    <property type="entry name" value="SCP2_sterol-bd_dom_sf"/>
</dbReference>
<dbReference type="SUPFAM" id="SSF55718">
    <property type="entry name" value="SCP-like"/>
    <property type="match status" value="1"/>
</dbReference>
<accession>A0A1Q8CLH0</accession>
<dbReference type="Pfam" id="PF13527">
    <property type="entry name" value="Acetyltransf_9"/>
    <property type="match status" value="1"/>
</dbReference>
<dbReference type="GO" id="GO:0030649">
    <property type="term" value="P:aminoglycoside antibiotic catabolic process"/>
    <property type="evidence" value="ECO:0007669"/>
    <property type="project" value="TreeGrafter"/>
</dbReference>
<dbReference type="PROSITE" id="PS51186">
    <property type="entry name" value="GNAT"/>
    <property type="match status" value="1"/>
</dbReference>
<dbReference type="Pfam" id="PF13530">
    <property type="entry name" value="SCP2_2"/>
    <property type="match status" value="1"/>
</dbReference>
<dbReference type="CDD" id="cd04301">
    <property type="entry name" value="NAT_SF"/>
    <property type="match status" value="1"/>
</dbReference>
<dbReference type="InterPro" id="IPR016181">
    <property type="entry name" value="Acyl_CoA_acyltransferase"/>
</dbReference>
<dbReference type="EMBL" id="MSIE01000044">
    <property type="protein sequence ID" value="OLF15195.1"/>
    <property type="molecule type" value="Genomic_DNA"/>
</dbReference>
<sequence length="392" mass="42265">MIVRPHRPADDEQLYQLTRLAFGGPREPSGPEAFWSHRTEGWRGLVAEHDGRIVGSLKVRDYRQFFGGVAVPMGGVASVAVDPHARGQGVASALLDTALADMREHGQVISALYPSAPALYRGRGWEQTGDYQRATLRPEMLALLPKPATRPTMRRAGKEDLPALTDVYLSVASTVDGMLDRATEAFQPEEALDLDVLDVVPGPDGSLLGYLAAQRPDGDKLVCEDLVARDGETGLALLASLARWTGIVNEVSLRIVDPAWWQLLVALPVLYEVVNHPWMLRVVDLPAAVTARGWPAATHLTSFAVDIEVADEHAPWNSGRHRLVCDAGQVACEPGGSGAVRLHARGLGPWFAGSADSAMLRRAGLLTGDPVDARLLDLLTGAPHPCRMADSF</sequence>
<gene>
    <name evidence="2" type="ORF">BU204_23325</name>
</gene>
<dbReference type="RefSeq" id="WP_075127864.1">
    <property type="nucleotide sequence ID" value="NZ_MSIE01000044.1"/>
</dbReference>
<dbReference type="Gene3D" id="3.40.630.30">
    <property type="match status" value="2"/>
</dbReference>
<dbReference type="SUPFAM" id="SSF55729">
    <property type="entry name" value="Acyl-CoA N-acyltransferases (Nat)"/>
    <property type="match status" value="1"/>
</dbReference>
<comment type="caution">
    <text evidence="2">The sequence shown here is derived from an EMBL/GenBank/DDBJ whole genome shotgun (WGS) entry which is preliminary data.</text>
</comment>
<dbReference type="PANTHER" id="PTHR37817:SF1">
    <property type="entry name" value="N-ACETYLTRANSFERASE EIS"/>
    <property type="match status" value="1"/>
</dbReference>
<evidence type="ECO:0000313" key="3">
    <source>
        <dbReference type="Proteomes" id="UP000185596"/>
    </source>
</evidence>
<dbReference type="PANTHER" id="PTHR37817">
    <property type="entry name" value="N-ACETYLTRANSFERASE EIS"/>
    <property type="match status" value="1"/>
</dbReference>
<dbReference type="InterPro" id="IPR051554">
    <property type="entry name" value="Acetyltransferase_Eis"/>
</dbReference>
<feature type="domain" description="N-acetyltransferase" evidence="1">
    <location>
        <begin position="1"/>
        <end position="147"/>
    </location>
</feature>
<dbReference type="OrthoDB" id="3498897at2"/>
<dbReference type="AlphaFoldDB" id="A0A1Q8CLH0"/>
<keyword evidence="3" id="KW-1185">Reference proteome</keyword>
<protein>
    <recommendedName>
        <fullName evidence="1">N-acetyltransferase domain-containing protein</fullName>
    </recommendedName>
</protein>
<dbReference type="InterPro" id="IPR000182">
    <property type="entry name" value="GNAT_dom"/>
</dbReference>
<name>A0A1Q8CLH0_9PSEU</name>
<organism evidence="2 3">
    <name type="scientific">Actinophytocola xanthii</name>
    <dbReference type="NCBI Taxonomy" id="1912961"/>
    <lineage>
        <taxon>Bacteria</taxon>
        <taxon>Bacillati</taxon>
        <taxon>Actinomycetota</taxon>
        <taxon>Actinomycetes</taxon>
        <taxon>Pseudonocardiales</taxon>
        <taxon>Pseudonocardiaceae</taxon>
    </lineage>
</organism>
<dbReference type="Gene3D" id="3.30.1050.10">
    <property type="entry name" value="SCP2 sterol-binding domain"/>
    <property type="match status" value="1"/>
</dbReference>
<dbReference type="GO" id="GO:0034069">
    <property type="term" value="F:aminoglycoside N-acetyltransferase activity"/>
    <property type="evidence" value="ECO:0007669"/>
    <property type="project" value="TreeGrafter"/>
</dbReference>
<evidence type="ECO:0000259" key="1">
    <source>
        <dbReference type="PROSITE" id="PS51186"/>
    </source>
</evidence>
<dbReference type="STRING" id="1912961.BU204_23325"/>
<evidence type="ECO:0000313" key="2">
    <source>
        <dbReference type="EMBL" id="OLF15195.1"/>
    </source>
</evidence>
<dbReference type="InterPro" id="IPR025559">
    <property type="entry name" value="Eis_dom"/>
</dbReference>
<proteinExistence type="predicted"/>